<keyword evidence="13" id="KW-1185">Reference proteome</keyword>
<comment type="similarity">
    <text evidence="3">Belongs to the CCNDBP1 family.</text>
</comment>
<dbReference type="Pfam" id="PF13324">
    <property type="entry name" value="GCIP_N"/>
    <property type="match status" value="1"/>
</dbReference>
<organism evidence="12 13">
    <name type="scientific">Arabidopsis thaliana</name>
    <name type="common">Mouse-ear cress</name>
    <dbReference type="NCBI Taxonomy" id="3702"/>
    <lineage>
        <taxon>Eukaryota</taxon>
        <taxon>Viridiplantae</taxon>
        <taxon>Streptophyta</taxon>
        <taxon>Embryophyta</taxon>
        <taxon>Tracheophyta</taxon>
        <taxon>Spermatophyta</taxon>
        <taxon>Magnoliopsida</taxon>
        <taxon>eudicotyledons</taxon>
        <taxon>Gunneridae</taxon>
        <taxon>Pentapetalae</taxon>
        <taxon>rosids</taxon>
        <taxon>malvids</taxon>
        <taxon>Brassicales</taxon>
        <taxon>Brassicaceae</taxon>
        <taxon>Camelineae</taxon>
        <taxon>Arabidopsis</taxon>
    </lineage>
</organism>
<dbReference type="Gene3D" id="1.20.1420.10">
    <property type="entry name" value="Talin, central domain"/>
    <property type="match status" value="1"/>
</dbReference>
<keyword evidence="14 15" id="KW-1267">Proteomics identification</keyword>
<feature type="coiled-coil region" evidence="7">
    <location>
        <begin position="275"/>
        <end position="302"/>
    </location>
</feature>
<evidence type="ECO:0007829" key="14">
    <source>
        <dbReference type="PeptideAtlas" id="A0A1P8AVE4"/>
    </source>
</evidence>
<name>A0A1P8AVE4_ARATH</name>
<dbReference type="STRING" id="3702.A0A1P8AVE4"/>
<evidence type="ECO:0000256" key="4">
    <source>
        <dbReference type="ARBA" id="ARBA00022490"/>
    </source>
</evidence>
<dbReference type="FunFam" id="1.20.1420.10:FF:000016">
    <property type="entry name" value="Cyclin-D1-binding protein"/>
    <property type="match status" value="1"/>
</dbReference>
<dbReference type="InterPro" id="IPR026907">
    <property type="entry name" value="GCIP-like"/>
</dbReference>
<dbReference type="InterPro" id="IPR049318">
    <property type="entry name" value="GCIP_C"/>
</dbReference>
<dbReference type="KEGG" id="ath:AT1G22980"/>
<dbReference type="InParanoid" id="A0A1P8AVE4"/>
<keyword evidence="5" id="KW-0539">Nucleus</keyword>
<dbReference type="ProteomicsDB" id="202348"/>
<evidence type="ECO:0000256" key="5">
    <source>
        <dbReference type="ARBA" id="ARBA00023242"/>
    </source>
</evidence>
<feature type="domain" description="Cyclin-D1-binding protein 1-like C-terminal" evidence="10">
    <location>
        <begin position="193"/>
        <end position="293"/>
    </location>
</feature>
<evidence type="ECO:0000259" key="9">
    <source>
        <dbReference type="Pfam" id="PF13324"/>
    </source>
</evidence>
<dbReference type="RefSeq" id="NP_001322887.1">
    <property type="nucleotide sequence ID" value="NM_001332572.1"/>
</dbReference>
<feature type="domain" description="Cyclin-D1-binding protein 1-like N-terminal" evidence="9">
    <location>
        <begin position="44"/>
        <end position="186"/>
    </location>
</feature>
<dbReference type="Pfam" id="PF20936">
    <property type="entry name" value="GCIP_C"/>
    <property type="match status" value="1"/>
</dbReference>
<dbReference type="InterPro" id="IPR049317">
    <property type="entry name" value="GCIP-like_N"/>
</dbReference>
<evidence type="ECO:0000313" key="13">
    <source>
        <dbReference type="Proteomes" id="UP000006548"/>
    </source>
</evidence>
<dbReference type="GO" id="GO:0005737">
    <property type="term" value="C:cytoplasm"/>
    <property type="evidence" value="ECO:0007669"/>
    <property type="project" value="UniProtKB-SubCell"/>
</dbReference>
<evidence type="ECO:0000256" key="3">
    <source>
        <dbReference type="ARBA" id="ARBA00008940"/>
    </source>
</evidence>
<keyword evidence="4" id="KW-0963">Cytoplasm</keyword>
<keyword evidence="7" id="KW-0175">Coiled coil</keyword>
<sequence length="362" mass="40033">MGKSKKKVLNKSLITHPSTSDDTLQLFDPTSSPTKEKVNWNNVLGISDYLSKQATRVKTLWTGETPKAESVKETMESYFKALLGFLLCCHGSTLGAGPTLSSIVHGSVKQIVDSSFRLFQGSVSLYDGSYEKGEKPSISQLSGAVLEACSSFKKVPTTNLIAIGSAISQVSVIMKDVLNEMKKVKPACPSSEGEASGDDFSPEQIEVAKMVADIVYEAMTVIIVIRVITRMMEKENSNENSVFVESLEKLLKLCQRSGVVIEELGTCVYHPPLKIDKITQTVKILEGNLDEVEAQVEYMKRSSNAFPGVCRKLRDAIKLMEVGLEKRKDLNQILISRQNTLYNALQVCFFLPIFVLFHVFSQ</sequence>
<dbReference type="GeneID" id="838905"/>
<accession>A0A1P8AVE4</accession>
<evidence type="ECO:0000313" key="12">
    <source>
        <dbReference type="EMBL" id="ANM60613.1"/>
    </source>
</evidence>
<dbReference type="TAIR" id="AT1G22980"/>
<comment type="subcellular location">
    <subcellularLocation>
        <location evidence="2">Cytoplasm</location>
    </subcellularLocation>
    <subcellularLocation>
        <location evidence="1">Nucleus</location>
    </subcellularLocation>
</comment>
<reference evidence="13" key="2">
    <citation type="journal article" date="2017" name="Plant J.">
        <title>Araport11: a complete reannotation of the Arabidopsis thaliana reference genome.</title>
        <authorList>
            <person name="Cheng C.Y."/>
            <person name="Krishnakumar V."/>
            <person name="Chan A.P."/>
            <person name="Thibaud-Nissen F."/>
            <person name="Schobel S."/>
            <person name="Town C.D."/>
        </authorList>
    </citation>
    <scope>GENOME REANNOTATION</scope>
    <source>
        <strain evidence="13">cv. Columbia</strain>
    </source>
</reference>
<feature type="transmembrane region" description="Helical" evidence="8">
    <location>
        <begin position="341"/>
        <end position="360"/>
    </location>
</feature>
<evidence type="ECO:0000256" key="7">
    <source>
        <dbReference type="SAM" id="Coils"/>
    </source>
</evidence>
<dbReference type="EMBL" id="CP002684">
    <property type="protein sequence ID" value="ANM60613.1"/>
    <property type="molecule type" value="Genomic_DNA"/>
</dbReference>
<evidence type="ECO:0000259" key="10">
    <source>
        <dbReference type="Pfam" id="PF20936"/>
    </source>
</evidence>
<dbReference type="Proteomes" id="UP000006548">
    <property type="component" value="Chromosome 1"/>
</dbReference>
<dbReference type="SMR" id="A0A1P8AVE4"/>
<dbReference type="Gene3D" id="1.20.1410.10">
    <property type="entry name" value="I/LWEQ domain"/>
    <property type="match status" value="1"/>
</dbReference>
<evidence type="ECO:0000256" key="8">
    <source>
        <dbReference type="SAM" id="Phobius"/>
    </source>
</evidence>
<protein>
    <submittedName>
        <fullName evidence="12">Grap2/cyclin-D-interacting protein</fullName>
    </submittedName>
</protein>
<keyword evidence="6" id="KW-0131">Cell cycle</keyword>
<proteinExistence type="evidence at protein level"/>
<keyword evidence="8" id="KW-0472">Membrane</keyword>
<dbReference type="ExpressionAtlas" id="A0A1P8AVE4">
    <property type="expression patterns" value="baseline and differential"/>
</dbReference>
<gene>
    <name evidence="11 12" type="ordered locus">At1g22980</name>
</gene>
<dbReference type="PANTHER" id="PTHR15492:SF1">
    <property type="entry name" value="CYCLIN-D1-BINDING PROTEIN 1"/>
    <property type="match status" value="1"/>
</dbReference>
<evidence type="ECO:0000256" key="1">
    <source>
        <dbReference type="ARBA" id="ARBA00004123"/>
    </source>
</evidence>
<keyword evidence="8" id="KW-1133">Transmembrane helix</keyword>
<dbReference type="PANTHER" id="PTHR15492">
    <property type="entry name" value="CYCLIN D1-BINDING PROTEIN 1"/>
    <property type="match status" value="1"/>
</dbReference>
<dbReference type="GO" id="GO:0005634">
    <property type="term" value="C:nucleus"/>
    <property type="evidence" value="ECO:0000318"/>
    <property type="project" value="GO_Central"/>
</dbReference>
<evidence type="ECO:0000313" key="11">
    <source>
        <dbReference type="Araport" id="AT1G22980"/>
    </source>
</evidence>
<keyword evidence="8" id="KW-0812">Transmembrane</keyword>
<dbReference type="Araport" id="AT1G22980"/>
<evidence type="ECO:0007829" key="15">
    <source>
        <dbReference type="ProteomicsDB" id="A0A1P8AVE4"/>
    </source>
</evidence>
<dbReference type="AlphaFoldDB" id="A0A1P8AVE4"/>
<evidence type="ECO:0000256" key="2">
    <source>
        <dbReference type="ARBA" id="ARBA00004496"/>
    </source>
</evidence>
<dbReference type="GlyGen" id="A0A1P8AVE4">
    <property type="glycosylation" value="1 site"/>
</dbReference>
<evidence type="ECO:0000256" key="6">
    <source>
        <dbReference type="ARBA" id="ARBA00023306"/>
    </source>
</evidence>
<reference evidence="12 13" key="1">
    <citation type="journal article" date="2000" name="Nature">
        <title>Sequence and analysis of chromosome 1 of the plant Arabidopsis thaliana.</title>
        <authorList>
            <person name="Theologis A."/>
            <person name="Ecker J.R."/>
            <person name="Palm C.J."/>
            <person name="Federspiel N.A."/>
            <person name="Kaul S."/>
            <person name="White O."/>
            <person name="Alonso J."/>
            <person name="Altafi H."/>
            <person name="Araujo R."/>
            <person name="Bowman C.L."/>
            <person name="Brooks S.Y."/>
            <person name="Buehler E."/>
            <person name="Chan A."/>
            <person name="Chao Q."/>
            <person name="Chen H."/>
            <person name="Cheuk R.F."/>
            <person name="Chin C.W."/>
            <person name="Chung M.K."/>
            <person name="Conn L."/>
            <person name="Conway A.B."/>
            <person name="Conway A.R."/>
            <person name="Creasy T.H."/>
            <person name="Dewar K."/>
            <person name="Dunn P."/>
            <person name="Etgu P."/>
            <person name="Feldblyum T.V."/>
            <person name="Feng J."/>
            <person name="Fong B."/>
            <person name="Fujii C.Y."/>
            <person name="Gill J.E."/>
            <person name="Goldsmith A.D."/>
            <person name="Haas B."/>
            <person name="Hansen N.F."/>
            <person name="Hughes B."/>
            <person name="Huizar L."/>
            <person name="Hunter J.L."/>
            <person name="Jenkins J."/>
            <person name="Johnson-Hopson C."/>
            <person name="Khan S."/>
            <person name="Khaykin E."/>
            <person name="Kim C.J."/>
            <person name="Koo H.L."/>
            <person name="Kremenetskaia I."/>
            <person name="Kurtz D.B."/>
            <person name="Kwan A."/>
            <person name="Lam B."/>
            <person name="Langin-Hooper S."/>
            <person name="Lee A."/>
            <person name="Lee J.M."/>
            <person name="Lenz C.A."/>
            <person name="Li J.H."/>
            <person name="Li Y."/>
            <person name="Lin X."/>
            <person name="Liu S.X."/>
            <person name="Liu Z.A."/>
            <person name="Luros J.S."/>
            <person name="Maiti R."/>
            <person name="Marziali A."/>
            <person name="Militscher J."/>
            <person name="Miranda M."/>
            <person name="Nguyen M."/>
            <person name="Nierman W.C."/>
            <person name="Osborne B.I."/>
            <person name="Pai G."/>
            <person name="Peterson J."/>
            <person name="Pham P.K."/>
            <person name="Rizzo M."/>
            <person name="Rooney T."/>
            <person name="Rowley D."/>
            <person name="Sakano H."/>
            <person name="Salzberg S.L."/>
            <person name="Schwartz J.R."/>
            <person name="Shinn P."/>
            <person name="Southwick A.M."/>
            <person name="Sun H."/>
            <person name="Tallon L.J."/>
            <person name="Tambunga G."/>
            <person name="Toriumi M.J."/>
            <person name="Town C.D."/>
            <person name="Utterback T."/>
            <person name="Van Aken S."/>
            <person name="Vaysberg M."/>
            <person name="Vysotskaia V.S."/>
            <person name="Walker M."/>
            <person name="Wu D."/>
            <person name="Yu G."/>
            <person name="Fraser C.M."/>
            <person name="Venter J.C."/>
            <person name="Davis R.W."/>
        </authorList>
    </citation>
    <scope>NUCLEOTIDE SEQUENCE [LARGE SCALE GENOMIC DNA]</scope>
    <source>
        <strain evidence="13">cv. Columbia</strain>
    </source>
</reference>